<keyword evidence="3" id="KW-1185">Reference proteome</keyword>
<organism evidence="2 3">
    <name type="scientific">Aspergillus ellipticus CBS 707.79</name>
    <dbReference type="NCBI Taxonomy" id="1448320"/>
    <lineage>
        <taxon>Eukaryota</taxon>
        <taxon>Fungi</taxon>
        <taxon>Dikarya</taxon>
        <taxon>Ascomycota</taxon>
        <taxon>Pezizomycotina</taxon>
        <taxon>Eurotiomycetes</taxon>
        <taxon>Eurotiomycetidae</taxon>
        <taxon>Eurotiales</taxon>
        <taxon>Aspergillaceae</taxon>
        <taxon>Aspergillus</taxon>
        <taxon>Aspergillus subgen. Circumdati</taxon>
    </lineage>
</organism>
<dbReference type="AlphaFoldDB" id="A0A319DV33"/>
<feature type="region of interest" description="Disordered" evidence="1">
    <location>
        <begin position="31"/>
        <end position="123"/>
    </location>
</feature>
<reference evidence="2 3" key="1">
    <citation type="submission" date="2018-02" db="EMBL/GenBank/DDBJ databases">
        <title>The genomes of Aspergillus section Nigri reveals drivers in fungal speciation.</title>
        <authorList>
            <consortium name="DOE Joint Genome Institute"/>
            <person name="Vesth T.C."/>
            <person name="Nybo J."/>
            <person name="Theobald S."/>
            <person name="Brandl J."/>
            <person name="Frisvad J.C."/>
            <person name="Nielsen K.F."/>
            <person name="Lyhne E.K."/>
            <person name="Kogle M.E."/>
            <person name="Kuo A."/>
            <person name="Riley R."/>
            <person name="Clum A."/>
            <person name="Nolan M."/>
            <person name="Lipzen A."/>
            <person name="Salamov A."/>
            <person name="Henrissat B."/>
            <person name="Wiebenga A."/>
            <person name="De vries R.P."/>
            <person name="Grigoriev I.V."/>
            <person name="Mortensen U.H."/>
            <person name="Andersen M.R."/>
            <person name="Baker S.E."/>
        </authorList>
    </citation>
    <scope>NUCLEOTIDE SEQUENCE [LARGE SCALE GENOMIC DNA]</scope>
    <source>
        <strain evidence="2 3">CBS 707.79</strain>
    </source>
</reference>
<evidence type="ECO:0000313" key="2">
    <source>
        <dbReference type="EMBL" id="PYI00135.1"/>
    </source>
</evidence>
<sequence>MTGGQRWQNDDRSDRIRKKSLLRVTVEIKQGNRKGYLVLKKMEKKKKKGSGQTRGQKKVGSTNEAPQTPREEELVRGAKKKATSKWRTNEPDERKNRRIKKRRKRNMSRASVAAGGSEDGDDR</sequence>
<dbReference type="Proteomes" id="UP000247810">
    <property type="component" value="Unassembled WGS sequence"/>
</dbReference>
<name>A0A319DV33_9EURO</name>
<proteinExistence type="predicted"/>
<evidence type="ECO:0000313" key="3">
    <source>
        <dbReference type="Proteomes" id="UP000247810"/>
    </source>
</evidence>
<dbReference type="EMBL" id="KZ825797">
    <property type="protein sequence ID" value="PYI00135.1"/>
    <property type="molecule type" value="Genomic_DNA"/>
</dbReference>
<gene>
    <name evidence="2" type="ORF">BO71DRAFT_1460</name>
</gene>
<dbReference type="VEuPathDB" id="FungiDB:BO71DRAFT_1460"/>
<accession>A0A319DV33</accession>
<protein>
    <submittedName>
        <fullName evidence="2">Uncharacterized protein</fullName>
    </submittedName>
</protein>
<evidence type="ECO:0000256" key="1">
    <source>
        <dbReference type="SAM" id="MobiDB-lite"/>
    </source>
</evidence>
<feature type="compositionally biased region" description="Basic residues" evidence="1">
    <location>
        <begin position="96"/>
        <end position="107"/>
    </location>
</feature>